<accession>A0A0M0J8E0</accession>
<feature type="compositionally biased region" description="Acidic residues" evidence="1">
    <location>
        <begin position="441"/>
        <end position="460"/>
    </location>
</feature>
<dbReference type="AlphaFoldDB" id="A0A0M0J8E0"/>
<feature type="region of interest" description="Disordered" evidence="1">
    <location>
        <begin position="399"/>
        <end position="460"/>
    </location>
</feature>
<name>A0A0M0J8E0_9EUKA</name>
<dbReference type="GO" id="GO:0005525">
    <property type="term" value="F:GTP binding"/>
    <property type="evidence" value="ECO:0007669"/>
    <property type="project" value="InterPro"/>
</dbReference>
<dbReference type="EMBL" id="JWZX01003244">
    <property type="protein sequence ID" value="KOO22864.1"/>
    <property type="molecule type" value="Genomic_DNA"/>
</dbReference>
<evidence type="ECO:0000256" key="1">
    <source>
        <dbReference type="SAM" id="MobiDB-lite"/>
    </source>
</evidence>
<gene>
    <name evidence="2" type="ORF">Ctob_006780</name>
</gene>
<dbReference type="Gene3D" id="3.40.50.300">
    <property type="entry name" value="P-loop containing nucleotide triphosphate hydrolases"/>
    <property type="match status" value="1"/>
</dbReference>
<comment type="caution">
    <text evidence="2">The sequence shown here is derived from an EMBL/GenBank/DDBJ whole genome shotgun (WGS) entry which is preliminary data.</text>
</comment>
<organism evidence="2 3">
    <name type="scientific">Chrysochromulina tobinii</name>
    <dbReference type="NCBI Taxonomy" id="1460289"/>
    <lineage>
        <taxon>Eukaryota</taxon>
        <taxon>Haptista</taxon>
        <taxon>Haptophyta</taxon>
        <taxon>Prymnesiophyceae</taxon>
        <taxon>Prymnesiales</taxon>
        <taxon>Chrysochromulinaceae</taxon>
        <taxon>Chrysochromulina</taxon>
    </lineage>
</organism>
<feature type="region of interest" description="Disordered" evidence="1">
    <location>
        <begin position="278"/>
        <end position="297"/>
    </location>
</feature>
<feature type="compositionally biased region" description="Polar residues" evidence="1">
    <location>
        <begin position="1"/>
        <end position="10"/>
    </location>
</feature>
<keyword evidence="3" id="KW-1185">Reference proteome</keyword>
<dbReference type="OrthoDB" id="207081at2759"/>
<protein>
    <submittedName>
        <fullName evidence="2">Rab-like protein 6</fullName>
    </submittedName>
</protein>
<dbReference type="CDD" id="cd00882">
    <property type="entry name" value="Ras_like_GTPase"/>
    <property type="match status" value="1"/>
</dbReference>
<dbReference type="PANTHER" id="PTHR14932">
    <property type="entry name" value="RAS GTPASE-RELATED"/>
    <property type="match status" value="1"/>
</dbReference>
<proteinExistence type="predicted"/>
<evidence type="ECO:0000313" key="2">
    <source>
        <dbReference type="EMBL" id="KOO22864.1"/>
    </source>
</evidence>
<dbReference type="InterPro" id="IPR027417">
    <property type="entry name" value="P-loop_NTPase"/>
</dbReference>
<dbReference type="Proteomes" id="UP000037460">
    <property type="component" value="Unassembled WGS sequence"/>
</dbReference>
<reference evidence="3" key="1">
    <citation type="journal article" date="2015" name="PLoS Genet.">
        <title>Genome Sequence and Transcriptome Analyses of Chrysochromulina tobin: Metabolic Tools for Enhanced Algal Fitness in the Prominent Order Prymnesiales (Haptophyceae).</title>
        <authorList>
            <person name="Hovde B.T."/>
            <person name="Deodato C.R."/>
            <person name="Hunsperger H.M."/>
            <person name="Ryken S.A."/>
            <person name="Yost W."/>
            <person name="Jha R.K."/>
            <person name="Patterson J."/>
            <person name="Monnat R.J. Jr."/>
            <person name="Barlow S.B."/>
            <person name="Starkenburg S.R."/>
            <person name="Cattolico R.A."/>
        </authorList>
    </citation>
    <scope>NUCLEOTIDE SEQUENCE</scope>
    <source>
        <strain evidence="3">CCMP291</strain>
    </source>
</reference>
<sequence length="460" mass="48145">MGANASSSSFLGAPPPRPTISPMRLSVELQRKLGHGARLNIKIVLRGDVQTGKSSLLRRLQGLSHVPEMKASSELTVGTIDWHCEGSPDVVKVEAWDVVDADLCRRPSQLSPTLKHSHSCESGSSAGPTIDVWRGADAAIVLFDPRKRWTFVYALRLLGEAPAHVPVLLASNFADCTDASEEEAYESVGVGGDGGAGSSSQLVAWAEVERAAQDEAKRSGRLIVAVRTSMVDCVGLPTMHAFLRLPYYRAKQAALAAAQREAASKLSHAEATVRALAAGLEPPPSTAPPSSDALDGARSVPATALSGAADTRVSSRVSSRMELSLEEAPRTPAGGFGGFGPLTIHRHSAIPAGAPRLEPPPSIMARDSGVALPIAPNATPTPSRLPGLDMGIADSFFDGVDAPPTATSRSATTEGMSGSGVQSRGGRESLAMAPVQRQEAKDDDEEEEDLLPLLDDPDAD</sequence>
<feature type="compositionally biased region" description="Low complexity" evidence="1">
    <location>
        <begin position="402"/>
        <end position="413"/>
    </location>
</feature>
<dbReference type="GO" id="GO:0005829">
    <property type="term" value="C:cytosol"/>
    <property type="evidence" value="ECO:0007669"/>
    <property type="project" value="TreeGrafter"/>
</dbReference>
<dbReference type="PANTHER" id="PTHR14932:SF1">
    <property type="entry name" value="RAB-LIKE PROTEIN 6"/>
    <property type="match status" value="1"/>
</dbReference>
<feature type="region of interest" description="Disordered" evidence="1">
    <location>
        <begin position="1"/>
        <end position="21"/>
    </location>
</feature>
<dbReference type="InterPro" id="IPR040385">
    <property type="entry name" value="RABL6"/>
</dbReference>
<dbReference type="GO" id="GO:0005634">
    <property type="term" value="C:nucleus"/>
    <property type="evidence" value="ECO:0007669"/>
    <property type="project" value="TreeGrafter"/>
</dbReference>
<dbReference type="SUPFAM" id="SSF52540">
    <property type="entry name" value="P-loop containing nucleoside triphosphate hydrolases"/>
    <property type="match status" value="1"/>
</dbReference>
<evidence type="ECO:0000313" key="3">
    <source>
        <dbReference type="Proteomes" id="UP000037460"/>
    </source>
</evidence>